<keyword evidence="4" id="KW-0539">Nucleus</keyword>
<dbReference type="EMBL" id="CP055899">
    <property type="protein sequence ID" value="QKX55972.1"/>
    <property type="molecule type" value="Genomic_DNA"/>
</dbReference>
<gene>
    <name evidence="6" type="ORF">TRUGW13939_03071</name>
</gene>
<accession>A0A7H8QPZ7</accession>
<feature type="region of interest" description="Disordered" evidence="5">
    <location>
        <begin position="209"/>
        <end position="240"/>
    </location>
</feature>
<comment type="subcellular location">
    <subcellularLocation>
        <location evidence="1">Nucleus</location>
    </subcellularLocation>
</comment>
<evidence type="ECO:0008006" key="8">
    <source>
        <dbReference type="Google" id="ProtNLM"/>
    </source>
</evidence>
<dbReference type="PANTHER" id="PTHR13026">
    <property type="entry name" value="NNP-1 PROTEIN NOVEL NUCLEAR PROTEIN 1 NOP52"/>
    <property type="match status" value="1"/>
</dbReference>
<keyword evidence="3" id="KW-0698">rRNA processing</keyword>
<proteinExistence type="inferred from homology"/>
<sequence length="337" mass="39302">MATRTDSADQIQKTPFVKELAASDRKTRDKALESLSRFLRARRDLSLLELLKIWKGLFFCFYHSDRPLTQQALARELSYTLVPSLPRESRLRFLRAFWITIGRDFHALDRVRLDKYLFLIRCYVGVAFEVYLKGKISPSDNNGIAEDGQKKRKRQDKKDKKANGKRRKQSTEEEEEESTHHEEEEEEEEDGTEKWSALESYITLLENGPLCPINFDPTENDGSKKSEEDSIPMPHGPDGLRYHITDIWLDELAKVIDKDEDGSNEVALKDRYDIPMDLLLRPFEKLNKESPTKSVRQRASEEVLKDERLVQWGFKEKVVEDDNSEEDEDEEWGGLDD</sequence>
<protein>
    <recommendedName>
        <fullName evidence="8">Ribosomal RNA processing protein</fullName>
    </recommendedName>
</protein>
<keyword evidence="7" id="KW-1185">Reference proteome</keyword>
<feature type="compositionally biased region" description="Acidic residues" evidence="5">
    <location>
        <begin position="172"/>
        <end position="191"/>
    </location>
</feature>
<evidence type="ECO:0000313" key="6">
    <source>
        <dbReference type="EMBL" id="QKX55972.1"/>
    </source>
</evidence>
<dbReference type="OrthoDB" id="2019504at2759"/>
<evidence type="ECO:0000256" key="3">
    <source>
        <dbReference type="ARBA" id="ARBA00022552"/>
    </source>
</evidence>
<evidence type="ECO:0000256" key="5">
    <source>
        <dbReference type="SAM" id="MobiDB-lite"/>
    </source>
</evidence>
<dbReference type="InterPro" id="IPR010301">
    <property type="entry name" value="RRP1"/>
</dbReference>
<evidence type="ECO:0000256" key="4">
    <source>
        <dbReference type="ARBA" id="ARBA00023242"/>
    </source>
</evidence>
<dbReference type="Pfam" id="PF05997">
    <property type="entry name" value="Nop52"/>
    <property type="match status" value="2"/>
</dbReference>
<name>A0A7H8QPZ7_TALRU</name>
<evidence type="ECO:0000256" key="2">
    <source>
        <dbReference type="ARBA" id="ARBA00006374"/>
    </source>
</evidence>
<dbReference type="PANTHER" id="PTHR13026:SF0">
    <property type="entry name" value="RIBOSOMAL RNA PROCESSING 1B"/>
    <property type="match status" value="1"/>
</dbReference>
<comment type="similarity">
    <text evidence="2">Belongs to the RRP1 family.</text>
</comment>
<dbReference type="AlphaFoldDB" id="A0A7H8QPZ7"/>
<evidence type="ECO:0000313" key="7">
    <source>
        <dbReference type="Proteomes" id="UP000509510"/>
    </source>
</evidence>
<dbReference type="RefSeq" id="XP_035342150.1">
    <property type="nucleotide sequence ID" value="XM_035486257.1"/>
</dbReference>
<reference evidence="7" key="1">
    <citation type="submission" date="2020-06" db="EMBL/GenBank/DDBJ databases">
        <title>A chromosome-scale genome assembly of Talaromyces rugulosus W13939.</title>
        <authorList>
            <person name="Wang B."/>
            <person name="Guo L."/>
            <person name="Ye K."/>
            <person name="Wang L."/>
        </authorList>
    </citation>
    <scope>NUCLEOTIDE SEQUENCE [LARGE SCALE GENOMIC DNA]</scope>
    <source>
        <strain evidence="7">W13939</strain>
    </source>
</reference>
<evidence type="ECO:0000256" key="1">
    <source>
        <dbReference type="ARBA" id="ARBA00004123"/>
    </source>
</evidence>
<dbReference type="GeneID" id="55990577"/>
<dbReference type="Proteomes" id="UP000509510">
    <property type="component" value="Chromosome II"/>
</dbReference>
<dbReference type="GO" id="GO:0005634">
    <property type="term" value="C:nucleus"/>
    <property type="evidence" value="ECO:0007669"/>
    <property type="project" value="UniProtKB-SubCell"/>
</dbReference>
<feature type="region of interest" description="Disordered" evidence="5">
    <location>
        <begin position="141"/>
        <end position="193"/>
    </location>
</feature>
<dbReference type="GO" id="GO:0030688">
    <property type="term" value="C:preribosome, small subunit precursor"/>
    <property type="evidence" value="ECO:0007669"/>
    <property type="project" value="InterPro"/>
</dbReference>
<dbReference type="GO" id="GO:0006364">
    <property type="term" value="P:rRNA processing"/>
    <property type="evidence" value="ECO:0007669"/>
    <property type="project" value="UniProtKB-KW"/>
</dbReference>
<dbReference type="KEGG" id="trg:TRUGW13939_03071"/>
<organism evidence="6 7">
    <name type="scientific">Talaromyces rugulosus</name>
    <name type="common">Penicillium rugulosum</name>
    <dbReference type="NCBI Taxonomy" id="121627"/>
    <lineage>
        <taxon>Eukaryota</taxon>
        <taxon>Fungi</taxon>
        <taxon>Dikarya</taxon>
        <taxon>Ascomycota</taxon>
        <taxon>Pezizomycotina</taxon>
        <taxon>Eurotiomycetes</taxon>
        <taxon>Eurotiomycetidae</taxon>
        <taxon>Eurotiales</taxon>
        <taxon>Trichocomaceae</taxon>
        <taxon>Talaromyces</taxon>
        <taxon>Talaromyces sect. Islandici</taxon>
    </lineage>
</organism>